<evidence type="ECO:0000313" key="3">
    <source>
        <dbReference type="Proteomes" id="UP001187192"/>
    </source>
</evidence>
<protein>
    <submittedName>
        <fullName evidence="2">Uncharacterized protein</fullName>
    </submittedName>
</protein>
<accession>A0AA88EAF6</accession>
<proteinExistence type="predicted"/>
<dbReference type="AlphaFoldDB" id="A0AA88EAF6"/>
<sequence length="70" mass="7778">MLTLLPSQCPLARLPICVTVFSPYKEMVRCEISHSLGMDICDTSYVKKPPPNGMRPFGVSSRAKPYGYKA</sequence>
<organism evidence="2 3">
    <name type="scientific">Ficus carica</name>
    <name type="common">Common fig</name>
    <dbReference type="NCBI Taxonomy" id="3494"/>
    <lineage>
        <taxon>Eukaryota</taxon>
        <taxon>Viridiplantae</taxon>
        <taxon>Streptophyta</taxon>
        <taxon>Embryophyta</taxon>
        <taxon>Tracheophyta</taxon>
        <taxon>Spermatophyta</taxon>
        <taxon>Magnoliopsida</taxon>
        <taxon>eudicotyledons</taxon>
        <taxon>Gunneridae</taxon>
        <taxon>Pentapetalae</taxon>
        <taxon>rosids</taxon>
        <taxon>fabids</taxon>
        <taxon>Rosales</taxon>
        <taxon>Moraceae</taxon>
        <taxon>Ficeae</taxon>
        <taxon>Ficus</taxon>
    </lineage>
</organism>
<reference evidence="2" key="1">
    <citation type="submission" date="2023-07" db="EMBL/GenBank/DDBJ databases">
        <title>draft genome sequence of fig (Ficus carica).</title>
        <authorList>
            <person name="Takahashi T."/>
            <person name="Nishimura K."/>
        </authorList>
    </citation>
    <scope>NUCLEOTIDE SEQUENCE</scope>
</reference>
<name>A0AA88EAF6_FICCA</name>
<gene>
    <name evidence="1" type="ORF">TIFTF001_055908</name>
    <name evidence="2" type="ORF">TIFTF001_055910</name>
</gene>
<dbReference type="Proteomes" id="UP001187192">
    <property type="component" value="Unassembled WGS sequence"/>
</dbReference>
<evidence type="ECO:0000313" key="2">
    <source>
        <dbReference type="EMBL" id="GMN71049.1"/>
    </source>
</evidence>
<comment type="caution">
    <text evidence="2">The sequence shown here is derived from an EMBL/GenBank/DDBJ whole genome shotgun (WGS) entry which is preliminary data.</text>
</comment>
<dbReference type="EMBL" id="BTGU01018945">
    <property type="protein sequence ID" value="GMN71037.1"/>
    <property type="molecule type" value="Genomic_DNA"/>
</dbReference>
<evidence type="ECO:0000313" key="1">
    <source>
        <dbReference type="EMBL" id="GMN71037.1"/>
    </source>
</evidence>
<dbReference type="EMBL" id="BTGU01018947">
    <property type="protein sequence ID" value="GMN71049.1"/>
    <property type="molecule type" value="Genomic_DNA"/>
</dbReference>
<keyword evidence="3" id="KW-1185">Reference proteome</keyword>